<dbReference type="PANTHER" id="PTHR45982">
    <property type="entry name" value="REGULATOR OF CHROMOSOME CONDENSATION"/>
    <property type="match status" value="1"/>
</dbReference>
<evidence type="ECO:0000313" key="6">
    <source>
        <dbReference type="Proteomes" id="UP000030745"/>
    </source>
</evidence>
<feature type="repeat" description="RCC1" evidence="3">
    <location>
        <begin position="310"/>
        <end position="350"/>
    </location>
</feature>
<keyword evidence="2" id="KW-0677">Repeat</keyword>
<feature type="repeat" description="RCC1" evidence="3">
    <location>
        <begin position="199"/>
        <end position="250"/>
    </location>
</feature>
<dbReference type="PROSITE" id="PS00626">
    <property type="entry name" value="RCC1_2"/>
    <property type="match status" value="1"/>
</dbReference>
<dbReference type="SUPFAM" id="SSF50985">
    <property type="entry name" value="RCC1/BLIP-II"/>
    <property type="match status" value="2"/>
</dbReference>
<organism evidence="5 6">
    <name type="scientific">Saprolegnia parasitica (strain CBS 223.65)</name>
    <dbReference type="NCBI Taxonomy" id="695850"/>
    <lineage>
        <taxon>Eukaryota</taxon>
        <taxon>Sar</taxon>
        <taxon>Stramenopiles</taxon>
        <taxon>Oomycota</taxon>
        <taxon>Saprolegniomycetes</taxon>
        <taxon>Saprolegniales</taxon>
        <taxon>Saprolegniaceae</taxon>
        <taxon>Saprolegnia</taxon>
    </lineage>
</organism>
<dbReference type="STRING" id="695850.A0A067BT60"/>
<reference evidence="5 6" key="1">
    <citation type="journal article" date="2013" name="PLoS Genet.">
        <title>Distinctive expansion of potential virulence genes in the genome of the oomycete fish pathogen Saprolegnia parasitica.</title>
        <authorList>
            <person name="Jiang R.H."/>
            <person name="de Bruijn I."/>
            <person name="Haas B.J."/>
            <person name="Belmonte R."/>
            <person name="Lobach L."/>
            <person name="Christie J."/>
            <person name="van den Ackerveken G."/>
            <person name="Bottin A."/>
            <person name="Bulone V."/>
            <person name="Diaz-Moreno S.M."/>
            <person name="Dumas B."/>
            <person name="Fan L."/>
            <person name="Gaulin E."/>
            <person name="Govers F."/>
            <person name="Grenville-Briggs L.J."/>
            <person name="Horner N.R."/>
            <person name="Levin J.Z."/>
            <person name="Mammella M."/>
            <person name="Meijer H.J."/>
            <person name="Morris P."/>
            <person name="Nusbaum C."/>
            <person name="Oome S."/>
            <person name="Phillips A.J."/>
            <person name="van Rooyen D."/>
            <person name="Rzeszutek E."/>
            <person name="Saraiva M."/>
            <person name="Secombes C.J."/>
            <person name="Seidl M.F."/>
            <person name="Snel B."/>
            <person name="Stassen J.H."/>
            <person name="Sykes S."/>
            <person name="Tripathy S."/>
            <person name="van den Berg H."/>
            <person name="Vega-Arreguin J.C."/>
            <person name="Wawra S."/>
            <person name="Young S.K."/>
            <person name="Zeng Q."/>
            <person name="Dieguez-Uribeondo J."/>
            <person name="Russ C."/>
            <person name="Tyler B.M."/>
            <person name="van West P."/>
        </authorList>
    </citation>
    <scope>NUCLEOTIDE SEQUENCE [LARGE SCALE GENOMIC DNA]</scope>
    <source>
        <strain evidence="5 6">CBS 223.65</strain>
    </source>
</reference>
<dbReference type="InterPro" id="IPR051553">
    <property type="entry name" value="Ran_GTPase-activating"/>
</dbReference>
<dbReference type="OMA" id="IWNWGAN"/>
<dbReference type="Gene3D" id="2.130.10.30">
    <property type="entry name" value="Regulator of chromosome condensation 1/beta-lactamase-inhibitor protein II"/>
    <property type="match status" value="2"/>
</dbReference>
<dbReference type="KEGG" id="spar:SPRG_14168"/>
<evidence type="ECO:0000256" key="1">
    <source>
        <dbReference type="ARBA" id="ARBA00022658"/>
    </source>
</evidence>
<keyword evidence="1" id="KW-0344">Guanine-nucleotide releasing factor</keyword>
<accession>A0A067BT60</accession>
<dbReference type="InterPro" id="IPR058923">
    <property type="entry name" value="RCC1-like_dom"/>
</dbReference>
<keyword evidence="6" id="KW-1185">Reference proteome</keyword>
<feature type="domain" description="RCC1-like" evidence="4">
    <location>
        <begin position="154"/>
        <end position="406"/>
    </location>
</feature>
<feature type="repeat" description="RCC1" evidence="3">
    <location>
        <begin position="24"/>
        <end position="85"/>
    </location>
</feature>
<evidence type="ECO:0000256" key="3">
    <source>
        <dbReference type="PROSITE-ProRule" id="PRU00235"/>
    </source>
</evidence>
<dbReference type="PANTHER" id="PTHR45982:SF1">
    <property type="entry name" value="REGULATOR OF CHROMOSOME CONDENSATION"/>
    <property type="match status" value="1"/>
</dbReference>
<feature type="repeat" description="RCC1" evidence="3">
    <location>
        <begin position="86"/>
        <end position="138"/>
    </location>
</feature>
<feature type="repeat" description="RCC1" evidence="3">
    <location>
        <begin position="139"/>
        <end position="198"/>
    </location>
</feature>
<name>A0A067BT60_SAPPC</name>
<dbReference type="PRINTS" id="PR00633">
    <property type="entry name" value="RCCNDNSATION"/>
</dbReference>
<dbReference type="Proteomes" id="UP000030745">
    <property type="component" value="Unassembled WGS sequence"/>
</dbReference>
<feature type="repeat" description="RCC1" evidence="3">
    <location>
        <begin position="351"/>
        <end position="405"/>
    </location>
</feature>
<evidence type="ECO:0000256" key="2">
    <source>
        <dbReference type="ARBA" id="ARBA00022737"/>
    </source>
</evidence>
<dbReference type="EMBL" id="KK583326">
    <property type="protein sequence ID" value="KDO20020.1"/>
    <property type="molecule type" value="Genomic_DNA"/>
</dbReference>
<dbReference type="InterPro" id="IPR000408">
    <property type="entry name" value="Reg_chr_condens"/>
</dbReference>
<gene>
    <name evidence="5" type="ORF">SPRG_14168</name>
</gene>
<dbReference type="InterPro" id="IPR009091">
    <property type="entry name" value="RCC1/BLIP-II"/>
</dbReference>
<dbReference type="Pfam" id="PF00415">
    <property type="entry name" value="RCC1"/>
    <property type="match status" value="2"/>
</dbReference>
<dbReference type="GeneID" id="24135993"/>
<feature type="repeat" description="RCC1" evidence="3">
    <location>
        <begin position="251"/>
        <end position="309"/>
    </location>
</feature>
<dbReference type="PROSITE" id="PS50012">
    <property type="entry name" value="RCC1_3"/>
    <property type="match status" value="7"/>
</dbReference>
<evidence type="ECO:0000313" key="5">
    <source>
        <dbReference type="EMBL" id="KDO20020.1"/>
    </source>
</evidence>
<sequence length="418" mass="44708">MLASRRVLRVLLPRAFSTAAKARSNVIVWGNGSVGQLGVGPFEVSGITRKYEELGPKVLDSFLEQNINVTKLALGQDHSAAVDENGRVYMWGRGEKGQLGLGESKLQADAPTLLETLQDVKIVDISCGVTHTAAVDSEGRVFTWGFGGSAMSDNALGLGPSSGKNQMAPALVETFIEDGCPIASIDCGDAHTVALSVDGEVWSWGRGDNGRLGNGELISLEYPEPMEFFDKVNIVQIAAGRSFTLALRDDGRVFGWGKNNHFQLGSEGGGMVVDMNTMESFPVEITGFYDERIVKIAAGKEHGAAISAAGRLFIWGSNLWVQPREITALKHKKIVDVACGDRSTLVVAEDGTAFTFGKRGMGSSNYLGHYDTQPQAQPKQLDALSQAFVMAGACGSQHMAVLARAQSLAADSDFSFRE</sequence>
<dbReference type="RefSeq" id="XP_012209256.1">
    <property type="nucleotide sequence ID" value="XM_012353866.1"/>
</dbReference>
<proteinExistence type="predicted"/>
<protein>
    <recommendedName>
        <fullName evidence="4">RCC1-like domain-containing protein</fullName>
    </recommendedName>
</protein>
<dbReference type="AlphaFoldDB" id="A0A067BT60"/>
<evidence type="ECO:0000259" key="4">
    <source>
        <dbReference type="Pfam" id="PF25390"/>
    </source>
</evidence>
<dbReference type="VEuPathDB" id="FungiDB:SPRG_14168"/>
<dbReference type="OrthoDB" id="297375at2759"/>
<dbReference type="Pfam" id="PF25390">
    <property type="entry name" value="WD40_RLD"/>
    <property type="match status" value="1"/>
</dbReference>